<reference evidence="1 2" key="1">
    <citation type="journal article" date="2022" name="Hortic Res">
        <title>A haplotype resolved chromosomal level avocado genome allows analysis of novel avocado genes.</title>
        <authorList>
            <person name="Nath O."/>
            <person name="Fletcher S.J."/>
            <person name="Hayward A."/>
            <person name="Shaw L.M."/>
            <person name="Masouleh A.K."/>
            <person name="Furtado A."/>
            <person name="Henry R.J."/>
            <person name="Mitter N."/>
        </authorList>
    </citation>
    <scope>NUCLEOTIDE SEQUENCE [LARGE SCALE GENOMIC DNA]</scope>
    <source>
        <strain evidence="2">cv. Hass</strain>
    </source>
</reference>
<accession>A0ACC2L833</accession>
<dbReference type="Proteomes" id="UP001234297">
    <property type="component" value="Chromosome 7"/>
</dbReference>
<name>A0ACC2L833_PERAE</name>
<evidence type="ECO:0000313" key="2">
    <source>
        <dbReference type="Proteomes" id="UP001234297"/>
    </source>
</evidence>
<comment type="caution">
    <text evidence="1">The sequence shown here is derived from an EMBL/GenBank/DDBJ whole genome shotgun (WGS) entry which is preliminary data.</text>
</comment>
<evidence type="ECO:0000313" key="1">
    <source>
        <dbReference type="EMBL" id="KAJ8629500.1"/>
    </source>
</evidence>
<keyword evidence="2" id="KW-1185">Reference proteome</keyword>
<protein>
    <submittedName>
        <fullName evidence="1">Uncharacterized protein</fullName>
    </submittedName>
</protein>
<proteinExistence type="predicted"/>
<dbReference type="EMBL" id="CM056815">
    <property type="protein sequence ID" value="KAJ8629500.1"/>
    <property type="molecule type" value="Genomic_DNA"/>
</dbReference>
<organism evidence="1 2">
    <name type="scientific">Persea americana</name>
    <name type="common">Avocado</name>
    <dbReference type="NCBI Taxonomy" id="3435"/>
    <lineage>
        <taxon>Eukaryota</taxon>
        <taxon>Viridiplantae</taxon>
        <taxon>Streptophyta</taxon>
        <taxon>Embryophyta</taxon>
        <taxon>Tracheophyta</taxon>
        <taxon>Spermatophyta</taxon>
        <taxon>Magnoliopsida</taxon>
        <taxon>Magnoliidae</taxon>
        <taxon>Laurales</taxon>
        <taxon>Lauraceae</taxon>
        <taxon>Persea</taxon>
    </lineage>
</organism>
<gene>
    <name evidence="1" type="ORF">MRB53_022823</name>
</gene>
<sequence>MGMEIGGNFWTNEDKDMAEVVLGKEAFGFLTSVVLTGPEGLVMPASDSGVQQKLCQIVEGCGLAMNWTYAIFWQVARSKSGELVLSWGDGHCVEPKEGESEGKGDGGGSRNKQGMRKRVLQKLHSFFGGSDEDNYAMRLDSISNIEMFYLTSMYYLFRYDVRAAPAQAFTSGKPIWVSDPASCLEQYHSRFFLAKSAGLQTLVCVPVASGVLEVGSVKLVPEDQNMLMKIRSVFVGSLPFQVNCPKIFGQNLTVSNVKSHTTGLNITPKVEDMGFPSEVYEGRTTLLKQKALVANQEADSNATYGGKFPNTGMSRSEENEFKLFSKPTRMNFTSGIPHAATTVEQEQPKDDLLPHPDERKPRKRGRKPASGREEPLNHVEAERQRREKLNQRFYALRAVVPNISKMDKASLLGDAITYITDLQKKIGALEAEKAVPSGQNPVFCPEVDVQTSHDGVVLRMSCPLDVHPISKFLDVLQEMQVTPHDSNVSTDEGLIVHTFFIRPHDGGAESLKGKLVAAFSQ</sequence>